<dbReference type="RefSeq" id="WP_183416056.1">
    <property type="nucleotide sequence ID" value="NZ_JACHXA010000003.1"/>
</dbReference>
<reference evidence="3 4" key="1">
    <citation type="submission" date="2020-08" db="EMBL/GenBank/DDBJ databases">
        <title>Genomic Encyclopedia of Type Strains, Phase III (KMG-III): the genomes of soil and plant-associated and newly described type strains.</title>
        <authorList>
            <person name="Whitman W."/>
        </authorList>
    </citation>
    <scope>NUCLEOTIDE SEQUENCE [LARGE SCALE GENOMIC DNA]</scope>
    <source>
        <strain evidence="3 4">CECT 8803</strain>
    </source>
</reference>
<dbReference type="SUPFAM" id="SSF46565">
    <property type="entry name" value="Chaperone J-domain"/>
    <property type="match status" value="1"/>
</dbReference>
<dbReference type="EMBL" id="JACHXA010000003">
    <property type="protein sequence ID" value="MBB3065257.1"/>
    <property type="molecule type" value="Genomic_DNA"/>
</dbReference>
<accession>A0A839SQT7</accession>
<gene>
    <name evidence="3" type="ORF">FHR98_001536</name>
</gene>
<organism evidence="3 4">
    <name type="scientific">Limibacillus halophilus</name>
    <dbReference type="NCBI Taxonomy" id="1579333"/>
    <lineage>
        <taxon>Bacteria</taxon>
        <taxon>Pseudomonadati</taxon>
        <taxon>Pseudomonadota</taxon>
        <taxon>Alphaproteobacteria</taxon>
        <taxon>Rhodospirillales</taxon>
        <taxon>Rhodovibrionaceae</taxon>
        <taxon>Limibacillus</taxon>
    </lineage>
</organism>
<evidence type="ECO:0000256" key="1">
    <source>
        <dbReference type="SAM" id="MobiDB-lite"/>
    </source>
</evidence>
<protein>
    <submittedName>
        <fullName evidence="3">DnaJ like chaperone protein</fullName>
    </submittedName>
</protein>
<dbReference type="InterPro" id="IPR050817">
    <property type="entry name" value="DjlA_DnaK_co-chaperone"/>
</dbReference>
<evidence type="ECO:0000313" key="4">
    <source>
        <dbReference type="Proteomes" id="UP000581135"/>
    </source>
</evidence>
<dbReference type="PROSITE" id="PS50076">
    <property type="entry name" value="DNAJ_2"/>
    <property type="match status" value="1"/>
</dbReference>
<dbReference type="InterPro" id="IPR036869">
    <property type="entry name" value="J_dom_sf"/>
</dbReference>
<dbReference type="InterPro" id="IPR001623">
    <property type="entry name" value="DnaJ_domain"/>
</dbReference>
<feature type="region of interest" description="Disordered" evidence="1">
    <location>
        <begin position="35"/>
        <end position="54"/>
    </location>
</feature>
<name>A0A839SQT7_9PROT</name>
<dbReference type="PANTHER" id="PTHR24074">
    <property type="entry name" value="CO-CHAPERONE PROTEIN DJLA"/>
    <property type="match status" value="1"/>
</dbReference>
<dbReference type="PRINTS" id="PR00625">
    <property type="entry name" value="JDOMAIN"/>
</dbReference>
<dbReference type="SUPFAM" id="SSF158682">
    <property type="entry name" value="TerB-like"/>
    <property type="match status" value="1"/>
</dbReference>
<feature type="domain" description="J" evidence="2">
    <location>
        <begin position="185"/>
        <end position="249"/>
    </location>
</feature>
<dbReference type="SMART" id="SM00271">
    <property type="entry name" value="DnaJ"/>
    <property type="match status" value="1"/>
</dbReference>
<comment type="caution">
    <text evidence="3">The sequence shown here is derived from an EMBL/GenBank/DDBJ whole genome shotgun (WGS) entry which is preliminary data.</text>
</comment>
<dbReference type="Gene3D" id="1.10.287.110">
    <property type="entry name" value="DnaJ domain"/>
    <property type="match status" value="1"/>
</dbReference>
<dbReference type="Pfam" id="PF05099">
    <property type="entry name" value="TerB"/>
    <property type="match status" value="1"/>
</dbReference>
<evidence type="ECO:0000313" key="3">
    <source>
        <dbReference type="EMBL" id="MBB3065257.1"/>
    </source>
</evidence>
<dbReference type="InterPro" id="IPR007791">
    <property type="entry name" value="DjlA_N"/>
</dbReference>
<sequence>MSIWGKIVGGAAGFAVGGPLGAILGAVAGHAVDKMAEDSKPPGDDGDTGAGNDPTRRIAFTIAVIVLGAKMAKADGHVTKDEIAAFRQVFHIPPEEVKNVGRLFDQARRDANGFEPYAKQIARLFRDRPAVLEELLDGLFHIARADGHVTPEELDYLQAVANIFGLDEAAWHRLKAANLGPDAEDPYHILGVTRETVPEAIKAAYRKLIRENHPDRLVAEGMPQEFVAMANEKMAKINVAYDRICKEKGIS</sequence>
<dbReference type="AlphaFoldDB" id="A0A839SQT7"/>
<dbReference type="InterPro" id="IPR029024">
    <property type="entry name" value="TerB-like"/>
</dbReference>
<dbReference type="Proteomes" id="UP000581135">
    <property type="component" value="Unassembled WGS sequence"/>
</dbReference>
<keyword evidence="4" id="KW-1185">Reference proteome</keyword>
<dbReference type="CDD" id="cd07316">
    <property type="entry name" value="terB_like_DjlA"/>
    <property type="match status" value="1"/>
</dbReference>
<dbReference type="Gene3D" id="1.10.3680.10">
    <property type="entry name" value="TerB-like"/>
    <property type="match status" value="1"/>
</dbReference>
<proteinExistence type="predicted"/>
<dbReference type="CDD" id="cd06257">
    <property type="entry name" value="DnaJ"/>
    <property type="match status" value="1"/>
</dbReference>
<dbReference type="Pfam" id="PF00226">
    <property type="entry name" value="DnaJ"/>
    <property type="match status" value="1"/>
</dbReference>
<evidence type="ECO:0000259" key="2">
    <source>
        <dbReference type="PROSITE" id="PS50076"/>
    </source>
</evidence>